<dbReference type="RefSeq" id="WP_091047770.1">
    <property type="nucleotide sequence ID" value="NZ_FMCV01000015.1"/>
</dbReference>
<dbReference type="AlphaFoldDB" id="A0A1C4Z8R7"/>
<dbReference type="Proteomes" id="UP000198551">
    <property type="component" value="Unassembled WGS sequence"/>
</dbReference>
<evidence type="ECO:0000256" key="1">
    <source>
        <dbReference type="SAM" id="MobiDB-lite"/>
    </source>
</evidence>
<feature type="compositionally biased region" description="Basic and acidic residues" evidence="1">
    <location>
        <begin position="29"/>
        <end position="48"/>
    </location>
</feature>
<protein>
    <submittedName>
        <fullName evidence="2">Uncharacterized protein</fullName>
    </submittedName>
</protein>
<evidence type="ECO:0000313" key="3">
    <source>
        <dbReference type="Proteomes" id="UP000198551"/>
    </source>
</evidence>
<gene>
    <name evidence="2" type="ORF">GA0070215_11565</name>
</gene>
<reference evidence="3" key="1">
    <citation type="submission" date="2016-06" db="EMBL/GenBank/DDBJ databases">
        <authorList>
            <person name="Varghese N."/>
        </authorList>
    </citation>
    <scope>NUCLEOTIDE SEQUENCE [LARGE SCALE GENOMIC DNA]</scope>
    <source>
        <strain evidence="3">DSM 45555</strain>
    </source>
</reference>
<accession>A0A1C4Z8R7</accession>
<name>A0A1C4Z8R7_9ACTN</name>
<dbReference type="EMBL" id="FMCV01000015">
    <property type="protein sequence ID" value="SCF29340.1"/>
    <property type="molecule type" value="Genomic_DNA"/>
</dbReference>
<sequence length="65" mass="6769">MPRSFRSLAAVCVGDAQPFRADATAGRADASKSELARAGEPSRGEPKRLPPVAPPRPAVGTLTVR</sequence>
<proteinExistence type="predicted"/>
<organism evidence="2 3">
    <name type="scientific">Micromonospora marina</name>
    <dbReference type="NCBI Taxonomy" id="307120"/>
    <lineage>
        <taxon>Bacteria</taxon>
        <taxon>Bacillati</taxon>
        <taxon>Actinomycetota</taxon>
        <taxon>Actinomycetes</taxon>
        <taxon>Micromonosporales</taxon>
        <taxon>Micromonosporaceae</taxon>
        <taxon>Micromonospora</taxon>
    </lineage>
</organism>
<evidence type="ECO:0000313" key="2">
    <source>
        <dbReference type="EMBL" id="SCF29340.1"/>
    </source>
</evidence>
<keyword evidence="3" id="KW-1185">Reference proteome</keyword>
<feature type="region of interest" description="Disordered" evidence="1">
    <location>
        <begin position="16"/>
        <end position="65"/>
    </location>
</feature>